<keyword evidence="2" id="KW-0677">Repeat</keyword>
<dbReference type="Proteomes" id="UP001205105">
    <property type="component" value="Unassembled WGS sequence"/>
</dbReference>
<evidence type="ECO:0000256" key="2">
    <source>
        <dbReference type="ARBA" id="ARBA00022737"/>
    </source>
</evidence>
<dbReference type="GO" id="GO:1990234">
    <property type="term" value="C:transferase complex"/>
    <property type="evidence" value="ECO:0007669"/>
    <property type="project" value="UniProtKB-ARBA"/>
</dbReference>
<keyword evidence="1 3" id="KW-0853">WD repeat</keyword>
<dbReference type="InterPro" id="IPR001680">
    <property type="entry name" value="WD40_rpt"/>
</dbReference>
<dbReference type="InterPro" id="IPR036322">
    <property type="entry name" value="WD40_repeat_dom_sf"/>
</dbReference>
<feature type="compositionally biased region" description="Gly residues" evidence="4">
    <location>
        <begin position="298"/>
        <end position="307"/>
    </location>
</feature>
<dbReference type="Gene3D" id="2.130.10.10">
    <property type="entry name" value="YVTN repeat-like/Quinoprotein amine dehydrogenase"/>
    <property type="match status" value="1"/>
</dbReference>
<dbReference type="InterPro" id="IPR015943">
    <property type="entry name" value="WD40/YVTN_repeat-like_dom_sf"/>
</dbReference>
<evidence type="ECO:0000313" key="6">
    <source>
        <dbReference type="Proteomes" id="UP001205105"/>
    </source>
</evidence>
<accession>A0AAD5DRF7</accession>
<name>A0AAD5DRF7_9CHLO</name>
<dbReference type="SMART" id="SM00320">
    <property type="entry name" value="WD40"/>
    <property type="match status" value="3"/>
</dbReference>
<dbReference type="PROSITE" id="PS50082">
    <property type="entry name" value="WD_REPEATS_2"/>
    <property type="match status" value="1"/>
</dbReference>
<dbReference type="PANTHER" id="PTHR22847:SF637">
    <property type="entry name" value="WD REPEAT DOMAIN 5B"/>
    <property type="match status" value="1"/>
</dbReference>
<dbReference type="AlphaFoldDB" id="A0AAD5DRF7"/>
<sequence length="417" mass="42126">MPFDLAGDRAVLEGHAGPVSCLQLTPSLLASGSWDCSVRLWDRQTLECVAMVHTDDWVSSLAVKGGLLAAACGTSVLLFSLAGSALTRLGSLSCPSLGGGGTDVAAAVTAVDCTADGRNVFMGTADGGVWLADVRAGCAAEEGRSGSSSGALGSSHQRPVLLQRQPAEVAGLSWDHPWLAVADRAGSVLLLDAGACTAAGAAAVEGSGTAASAAGRRSKKQTALTGRVLFSASMGGAGAAAQCVCLEGTWAAAGLDCGTAISFDGSKGQQQLAAAAAARAQKAERRKRNLERQQQQRGGKGSGGGGSSTKQSQPVPIPPRPTQARQTEQQQEHGSSSSPSQQQQQISEQPDGQQPPLSSSRGRSMLGRSPSARVPPPLPPEALAAASSCRQQAWHVLRPARSAAGGEGSSVGPAPQQ</sequence>
<comment type="caution">
    <text evidence="5">The sequence shown here is derived from an EMBL/GenBank/DDBJ whole genome shotgun (WGS) entry which is preliminary data.</text>
</comment>
<evidence type="ECO:0000256" key="4">
    <source>
        <dbReference type="SAM" id="MobiDB-lite"/>
    </source>
</evidence>
<feature type="region of interest" description="Disordered" evidence="4">
    <location>
        <begin position="276"/>
        <end position="417"/>
    </location>
</feature>
<dbReference type="Pfam" id="PF00400">
    <property type="entry name" value="WD40"/>
    <property type="match status" value="1"/>
</dbReference>
<organism evidence="5 6">
    <name type="scientific">Chlorella ohadii</name>
    <dbReference type="NCBI Taxonomy" id="2649997"/>
    <lineage>
        <taxon>Eukaryota</taxon>
        <taxon>Viridiplantae</taxon>
        <taxon>Chlorophyta</taxon>
        <taxon>core chlorophytes</taxon>
        <taxon>Trebouxiophyceae</taxon>
        <taxon>Chlorellales</taxon>
        <taxon>Chlorellaceae</taxon>
        <taxon>Chlorella clade</taxon>
        <taxon>Chlorella</taxon>
    </lineage>
</organism>
<gene>
    <name evidence="5" type="ORF">COHA_005314</name>
</gene>
<dbReference type="EMBL" id="JADXDR010000068">
    <property type="protein sequence ID" value="KAI7841088.1"/>
    <property type="molecule type" value="Genomic_DNA"/>
</dbReference>
<evidence type="ECO:0000256" key="1">
    <source>
        <dbReference type="ARBA" id="ARBA00022574"/>
    </source>
</evidence>
<reference evidence="5" key="1">
    <citation type="submission" date="2020-11" db="EMBL/GenBank/DDBJ databases">
        <title>Chlorella ohadii genome sequencing and assembly.</title>
        <authorList>
            <person name="Murik O."/>
            <person name="Treves H."/>
            <person name="Kedem I."/>
            <person name="Shotland Y."/>
            <person name="Kaplan A."/>
        </authorList>
    </citation>
    <scope>NUCLEOTIDE SEQUENCE</scope>
    <source>
        <strain evidence="5">1</strain>
    </source>
</reference>
<dbReference type="SUPFAM" id="SSF50978">
    <property type="entry name" value="WD40 repeat-like"/>
    <property type="match status" value="1"/>
</dbReference>
<keyword evidence="6" id="KW-1185">Reference proteome</keyword>
<protein>
    <submittedName>
        <fullName evidence="5">Uncharacterized protein</fullName>
    </submittedName>
</protein>
<evidence type="ECO:0000256" key="3">
    <source>
        <dbReference type="PROSITE-ProRule" id="PRU00221"/>
    </source>
</evidence>
<dbReference type="PROSITE" id="PS50294">
    <property type="entry name" value="WD_REPEATS_REGION"/>
    <property type="match status" value="1"/>
</dbReference>
<feature type="repeat" description="WD" evidence="3">
    <location>
        <begin position="12"/>
        <end position="51"/>
    </location>
</feature>
<feature type="compositionally biased region" description="Low complexity" evidence="4">
    <location>
        <begin position="326"/>
        <end position="372"/>
    </location>
</feature>
<dbReference type="PANTHER" id="PTHR22847">
    <property type="entry name" value="WD40 REPEAT PROTEIN"/>
    <property type="match status" value="1"/>
</dbReference>
<proteinExistence type="predicted"/>
<evidence type="ECO:0000313" key="5">
    <source>
        <dbReference type="EMBL" id="KAI7841088.1"/>
    </source>
</evidence>